<sequence length="209" mass="23676">MAPLPLSDRDAARRHKILKAISTLFKTKPSAPHPKSLKSDRLKPKLSTSNPPAFALPPGKATWWQNPGLTNTEEYDELMLNPWNDYRKRSLQDQETLAMAINTPATGAPAQQMLEGGHHLTLPQQMLFIALVWLVITFVWGVVIWAMAKTQKMRARRKGPCGMEFGENQDGRKDLATRYFSAIFVLWLMTPCLMFCFKAFFFGIFFGGT</sequence>
<evidence type="ECO:0000313" key="4">
    <source>
        <dbReference type="Proteomes" id="UP000246991"/>
    </source>
</evidence>
<proteinExistence type="predicted"/>
<dbReference type="OrthoDB" id="5429256at2759"/>
<evidence type="ECO:0000313" key="3">
    <source>
        <dbReference type="EMBL" id="PWW75036.1"/>
    </source>
</evidence>
<dbReference type="EMBL" id="PYWC01000053">
    <property type="protein sequence ID" value="PWW75036.1"/>
    <property type="molecule type" value="Genomic_DNA"/>
</dbReference>
<accession>A0A317SNM9</accession>
<dbReference type="Proteomes" id="UP000246991">
    <property type="component" value="Unassembled WGS sequence"/>
</dbReference>
<evidence type="ECO:0000256" key="2">
    <source>
        <dbReference type="SAM" id="Phobius"/>
    </source>
</evidence>
<keyword evidence="2" id="KW-0472">Membrane</keyword>
<comment type="caution">
    <text evidence="3">The sequence shown here is derived from an EMBL/GenBank/DDBJ whole genome shotgun (WGS) entry which is preliminary data.</text>
</comment>
<feature type="transmembrane region" description="Helical" evidence="2">
    <location>
        <begin position="126"/>
        <end position="148"/>
    </location>
</feature>
<keyword evidence="2" id="KW-1133">Transmembrane helix</keyword>
<organism evidence="3 4">
    <name type="scientific">Tuber magnatum</name>
    <name type="common">white Piedmont truffle</name>
    <dbReference type="NCBI Taxonomy" id="42249"/>
    <lineage>
        <taxon>Eukaryota</taxon>
        <taxon>Fungi</taxon>
        <taxon>Dikarya</taxon>
        <taxon>Ascomycota</taxon>
        <taxon>Pezizomycotina</taxon>
        <taxon>Pezizomycetes</taxon>
        <taxon>Pezizales</taxon>
        <taxon>Tuberaceae</taxon>
        <taxon>Tuber</taxon>
    </lineage>
</organism>
<reference evidence="3 4" key="1">
    <citation type="submission" date="2018-03" db="EMBL/GenBank/DDBJ databases">
        <title>Genomes of Pezizomycetes fungi and the evolution of truffles.</title>
        <authorList>
            <person name="Murat C."/>
            <person name="Payen T."/>
            <person name="Noel B."/>
            <person name="Kuo A."/>
            <person name="Martin F.M."/>
        </authorList>
    </citation>
    <scope>NUCLEOTIDE SEQUENCE [LARGE SCALE GENOMIC DNA]</scope>
    <source>
        <strain evidence="3">091103-1</strain>
    </source>
</reference>
<keyword evidence="2" id="KW-0812">Transmembrane</keyword>
<gene>
    <name evidence="3" type="ORF">C7212DRAFT_364774</name>
</gene>
<feature type="transmembrane region" description="Helical" evidence="2">
    <location>
        <begin position="179"/>
        <end position="206"/>
    </location>
</feature>
<feature type="region of interest" description="Disordered" evidence="1">
    <location>
        <begin position="27"/>
        <end position="51"/>
    </location>
</feature>
<protein>
    <submittedName>
        <fullName evidence="3">Uncharacterized protein</fullName>
    </submittedName>
</protein>
<keyword evidence="4" id="KW-1185">Reference proteome</keyword>
<evidence type="ECO:0000256" key="1">
    <source>
        <dbReference type="SAM" id="MobiDB-lite"/>
    </source>
</evidence>
<dbReference type="AlphaFoldDB" id="A0A317SNM9"/>
<name>A0A317SNM9_9PEZI</name>